<proteinExistence type="predicted"/>
<evidence type="ECO:0000313" key="1">
    <source>
        <dbReference type="EMBL" id="EAZ81203.1"/>
    </source>
</evidence>
<dbReference type="STRING" id="388413.ALPR1_19243"/>
<comment type="caution">
    <text evidence="1">The sequence shown here is derived from an EMBL/GenBank/DDBJ whole genome shotgun (WGS) entry which is preliminary data.</text>
</comment>
<sequence>MSNFETYSKHFLTPCIYFSAPIDFGAFFLPDTAPGNLGDFFASCTLGRKSKIYGSTK</sequence>
<dbReference type="Proteomes" id="UP000003919">
    <property type="component" value="Chromosome"/>
</dbReference>
<gene>
    <name evidence="1" type="ORF">ALPR1_19243</name>
</gene>
<protein>
    <submittedName>
        <fullName evidence="1">Uncharacterized protein</fullName>
    </submittedName>
</protein>
<name>A3HX80_9BACT</name>
<dbReference type="EMBL" id="CM001023">
    <property type="protein sequence ID" value="EAZ81203.1"/>
    <property type="molecule type" value="Genomic_DNA"/>
</dbReference>
<organism evidence="1 2">
    <name type="scientific">Algoriphagus machipongonensis</name>
    <dbReference type="NCBI Taxonomy" id="388413"/>
    <lineage>
        <taxon>Bacteria</taxon>
        <taxon>Pseudomonadati</taxon>
        <taxon>Bacteroidota</taxon>
        <taxon>Cytophagia</taxon>
        <taxon>Cytophagales</taxon>
        <taxon>Cyclobacteriaceae</taxon>
        <taxon>Algoriphagus</taxon>
    </lineage>
</organism>
<evidence type="ECO:0000313" key="2">
    <source>
        <dbReference type="Proteomes" id="UP000003919"/>
    </source>
</evidence>
<accession>A3HX80</accession>
<dbReference type="AlphaFoldDB" id="A3HX80"/>
<dbReference type="EMBL" id="AAXU02000001">
    <property type="protein sequence ID" value="EAZ81203.1"/>
    <property type="molecule type" value="Genomic_DNA"/>
</dbReference>
<dbReference type="HOGENOM" id="CLU_2986299_0_0_10"/>
<keyword evidence="2" id="KW-1185">Reference proteome</keyword>
<reference evidence="1 2" key="1">
    <citation type="journal article" date="2011" name="J. Bacteriol.">
        <title>Complete genome sequence of Algoriphagus sp. PR1, bacterial prey of a colony-forming choanoflagellate.</title>
        <authorList>
            <person name="Alegado R.A."/>
            <person name="Ferriera S."/>
            <person name="Nusbaum C."/>
            <person name="Young S.K."/>
            <person name="Zeng Q."/>
            <person name="Imamovic A."/>
            <person name="Fairclough S.R."/>
            <person name="King N."/>
        </authorList>
    </citation>
    <scope>NUCLEOTIDE SEQUENCE [LARGE SCALE GENOMIC DNA]</scope>
    <source>
        <strain evidence="1 2">PR1</strain>
    </source>
</reference>